<evidence type="ECO:0000313" key="6">
    <source>
        <dbReference type="Proteomes" id="UP000193719"/>
    </source>
</evidence>
<feature type="disulfide bond" evidence="3">
    <location>
        <begin position="64"/>
        <end position="78"/>
    </location>
</feature>
<dbReference type="STRING" id="1754191.A0A1Y1UWC2"/>
<comment type="caution">
    <text evidence="3">Lacks conserved residue(s) required for the propagation of feature annotation.</text>
</comment>
<protein>
    <recommendedName>
        <fullName evidence="4">Chitin-binding type-1 domain-containing protein</fullName>
    </recommendedName>
</protein>
<dbReference type="Proteomes" id="UP000193719">
    <property type="component" value="Unassembled WGS sequence"/>
</dbReference>
<reference evidence="5 6" key="2">
    <citation type="submission" date="2016-08" db="EMBL/GenBank/DDBJ databases">
        <title>Pervasive Adenine N6-methylation of Active Genes in Fungi.</title>
        <authorList>
            <consortium name="DOE Joint Genome Institute"/>
            <person name="Mondo S.J."/>
            <person name="Dannebaum R.O."/>
            <person name="Kuo R.C."/>
            <person name="Labutti K."/>
            <person name="Haridas S."/>
            <person name="Kuo A."/>
            <person name="Salamov A."/>
            <person name="Ahrendt S.R."/>
            <person name="Lipzen A."/>
            <person name="Sullivan W."/>
            <person name="Andreopoulos W.B."/>
            <person name="Clum A."/>
            <person name="Lindquist E."/>
            <person name="Daum C."/>
            <person name="Ramamoorthy G.K."/>
            <person name="Gryganskyi A."/>
            <person name="Culley D."/>
            <person name="Magnuson J.K."/>
            <person name="James T.Y."/>
            <person name="O'Malley M.A."/>
            <person name="Stajich J.E."/>
            <person name="Spatafora J.W."/>
            <person name="Visel A."/>
            <person name="Grigoriev I.V."/>
        </authorList>
    </citation>
    <scope>NUCLEOTIDE SEQUENCE [LARGE SCALE GENOMIC DNA]</scope>
    <source>
        <strain evidence="6">finn</strain>
    </source>
</reference>
<feature type="domain" description="Chitin-binding type-1" evidence="4">
    <location>
        <begin position="43"/>
        <end position="93"/>
    </location>
</feature>
<dbReference type="InterPro" id="IPR036861">
    <property type="entry name" value="Endochitinase-like_sf"/>
</dbReference>
<dbReference type="Pfam" id="PF00187">
    <property type="entry name" value="Chitin_bind_1"/>
    <property type="match status" value="2"/>
</dbReference>
<keyword evidence="2 3" id="KW-1015">Disulfide bond</keyword>
<evidence type="ECO:0000259" key="4">
    <source>
        <dbReference type="PROSITE" id="PS50941"/>
    </source>
</evidence>
<evidence type="ECO:0000313" key="5">
    <source>
        <dbReference type="EMBL" id="ORX42329.1"/>
    </source>
</evidence>
<comment type="caution">
    <text evidence="5">The sequence shown here is derived from an EMBL/GenBank/DDBJ whole genome shotgun (WGS) entry which is preliminary data.</text>
</comment>
<feature type="disulfide bond" evidence="3">
    <location>
        <begin position="13"/>
        <end position="27"/>
    </location>
</feature>
<evidence type="ECO:0000256" key="3">
    <source>
        <dbReference type="PROSITE-ProRule" id="PRU00261"/>
    </source>
</evidence>
<dbReference type="EMBL" id="MCFH01000066">
    <property type="protein sequence ID" value="ORX42329.1"/>
    <property type="molecule type" value="Genomic_DNA"/>
</dbReference>
<feature type="non-terminal residue" evidence="5">
    <location>
        <position position="1"/>
    </location>
</feature>
<dbReference type="OrthoDB" id="5598155at2759"/>
<organism evidence="5 6">
    <name type="scientific">Piromyces finnis</name>
    <dbReference type="NCBI Taxonomy" id="1754191"/>
    <lineage>
        <taxon>Eukaryota</taxon>
        <taxon>Fungi</taxon>
        <taxon>Fungi incertae sedis</taxon>
        <taxon>Chytridiomycota</taxon>
        <taxon>Chytridiomycota incertae sedis</taxon>
        <taxon>Neocallimastigomycetes</taxon>
        <taxon>Neocallimastigales</taxon>
        <taxon>Neocallimastigaceae</taxon>
        <taxon>Piromyces</taxon>
    </lineage>
</organism>
<dbReference type="PANTHER" id="PTHR47849">
    <property type="entry name" value="CHITIN-BINDING LECTIN 1"/>
    <property type="match status" value="1"/>
</dbReference>
<sequence length="129" mass="14041">CGKGIGKCPGDKCCSAKGYCGITSNYCYSNLGCQDKYGKCTYRCGELQNASGVKEEFKCPDGECCSAKGYCGTTSSYCYSNLGCQDEYGKCQEEELCCSKMGYCGTTRSYCTADVCQSEFGNCWEKQNQ</sequence>
<evidence type="ECO:0000256" key="2">
    <source>
        <dbReference type="ARBA" id="ARBA00023157"/>
    </source>
</evidence>
<dbReference type="PROSITE" id="PS00026">
    <property type="entry name" value="CHIT_BIND_I_1"/>
    <property type="match status" value="1"/>
</dbReference>
<gene>
    <name evidence="5" type="ORF">BCR36DRAFT_307509</name>
</gene>
<evidence type="ECO:0000256" key="1">
    <source>
        <dbReference type="ARBA" id="ARBA00022669"/>
    </source>
</evidence>
<proteinExistence type="predicted"/>
<dbReference type="InterPro" id="IPR018371">
    <property type="entry name" value="Chitin-binding_1_CS"/>
</dbReference>
<dbReference type="PROSITE" id="PS50941">
    <property type="entry name" value="CHIT_BIND_I_2"/>
    <property type="match status" value="2"/>
</dbReference>
<dbReference type="Gene3D" id="3.30.60.10">
    <property type="entry name" value="Endochitinase-like"/>
    <property type="match status" value="3"/>
</dbReference>
<dbReference type="AlphaFoldDB" id="A0A1Y1UWC2"/>
<dbReference type="GO" id="GO:0008061">
    <property type="term" value="F:chitin binding"/>
    <property type="evidence" value="ECO:0007669"/>
    <property type="project" value="UniProtKB-UniRule"/>
</dbReference>
<keyword evidence="1 3" id="KW-0147">Chitin-binding</keyword>
<name>A0A1Y1UWC2_9FUNG</name>
<feature type="disulfide bond" evidence="3">
    <location>
        <begin position="59"/>
        <end position="71"/>
    </location>
</feature>
<dbReference type="SMART" id="SM00270">
    <property type="entry name" value="ChtBD1"/>
    <property type="match status" value="3"/>
</dbReference>
<feature type="disulfide bond" evidence="3">
    <location>
        <begin position="8"/>
        <end position="20"/>
    </location>
</feature>
<keyword evidence="6" id="KW-1185">Reference proteome</keyword>
<dbReference type="PANTHER" id="PTHR47849:SF8">
    <property type="entry name" value="LECTIN"/>
    <property type="match status" value="1"/>
</dbReference>
<dbReference type="SUPFAM" id="SSF57016">
    <property type="entry name" value="Plant lectins/antimicrobial peptides"/>
    <property type="match status" value="3"/>
</dbReference>
<dbReference type="InterPro" id="IPR001002">
    <property type="entry name" value="Chitin-bd_1"/>
</dbReference>
<feature type="domain" description="Chitin-binding type-1" evidence="4">
    <location>
        <begin position="1"/>
        <end position="42"/>
    </location>
</feature>
<reference evidence="5 6" key="1">
    <citation type="submission" date="2016-08" db="EMBL/GenBank/DDBJ databases">
        <title>Genomes of anaerobic fungi encode conserved fungal cellulosomes for biomass hydrolysis.</title>
        <authorList>
            <consortium name="DOE Joint Genome Institute"/>
            <person name="Haitjema C.H."/>
            <person name="Gilmore S.P."/>
            <person name="Henske J.K."/>
            <person name="Solomon K.V."/>
            <person name="De Groot R."/>
            <person name="Kuo A."/>
            <person name="Mondo S.J."/>
            <person name="Salamov A.A."/>
            <person name="Labutti K."/>
            <person name="Zhao Z."/>
            <person name="Chiniquy J."/>
            <person name="Barry K."/>
            <person name="Brewer H.M."/>
            <person name="Purvine S.O."/>
            <person name="Wright A.T."/>
            <person name="Boxma B."/>
            <person name="Van Alen T."/>
            <person name="Hackstein J.H."/>
            <person name="Baker S.E."/>
            <person name="Grigoriev I.V."/>
            <person name="O'Malley M.A."/>
        </authorList>
    </citation>
    <scope>NUCLEOTIDE SEQUENCE [LARGE SCALE GENOMIC DNA]</scope>
    <source>
        <strain evidence="6">finn</strain>
    </source>
</reference>
<accession>A0A1Y1UWC2</accession>